<dbReference type="InterPro" id="IPR053482">
    <property type="entry name" value="DPA-CoA_Dioxygenase"/>
</dbReference>
<dbReference type="CDD" id="cd06558">
    <property type="entry name" value="crotonase-like"/>
    <property type="match status" value="1"/>
</dbReference>
<dbReference type="Proteomes" id="UP001344658">
    <property type="component" value="Unassembled WGS sequence"/>
</dbReference>
<dbReference type="EMBL" id="JAZEWV010000031">
    <property type="protein sequence ID" value="MEE4545561.1"/>
    <property type="molecule type" value="Genomic_DNA"/>
</dbReference>
<accession>A0ABU7PIH8</accession>
<dbReference type="NCBIfam" id="NF042432">
    <property type="entry name" value="DHPACoAdixog_DpgC"/>
    <property type="match status" value="1"/>
</dbReference>
<dbReference type="Gene3D" id="3.90.226.10">
    <property type="entry name" value="2-enoyl-CoA Hydratase, Chain A, domain 1"/>
    <property type="match status" value="1"/>
</dbReference>
<keyword evidence="1" id="KW-0560">Oxidoreductase</keyword>
<organism evidence="1 2">
    <name type="scientific">Actinacidiphila polyblastidii</name>
    <dbReference type="NCBI Taxonomy" id="3110430"/>
    <lineage>
        <taxon>Bacteria</taxon>
        <taxon>Bacillati</taxon>
        <taxon>Actinomycetota</taxon>
        <taxon>Actinomycetes</taxon>
        <taxon>Kitasatosporales</taxon>
        <taxon>Streptomycetaceae</taxon>
        <taxon>Actinacidiphila</taxon>
    </lineage>
</organism>
<name>A0ABU7PIH8_9ACTN</name>
<dbReference type="InterPro" id="IPR001753">
    <property type="entry name" value="Enoyl-CoA_hydra/iso"/>
</dbReference>
<sequence>MTTATVSVDPAALRTLHDAAAHADDVVAALPGPADRGPADHQRATRAKNAARLARHHFLVSHVDRVYDELTDGRSRYVDIGELVLTAARAFPGLVPTADVLARERERKQEEKEGAEIDQGILVSALLRSSSAGAHLLDAMLRPTDRALRLLPEFRRTGVLDLPSVRLERRGTAAHLTMHRKDSLNAEDDQQVADMETAVDLALLDPAVHVALLRGGVMDHPRYKGRRVFSSGINLKSLHAGEISLVDFLLRRELGYIRKIVCGVLVAHDAPWQSRTVEKPWVAAVDGFAIGGGAQLLMVFDRVLASADAYVSLPAAQEGIVPGAANLRLGRLTGGRTSRQLVLWGRRVWAAEPEARLFLDEVVEPAGLDAAVATALERLDSPAVLTNRHMLTVAEESQDSFRSYMAEFALHQALRLYSEDVIGKVGRFARAGRES</sequence>
<keyword evidence="2" id="KW-1185">Reference proteome</keyword>
<reference evidence="1 2" key="1">
    <citation type="submission" date="2023-12" db="EMBL/GenBank/DDBJ databases">
        <title>Streptomyces sp. V4-01.</title>
        <authorList>
            <person name="Somphong A."/>
            <person name="Phongsopitanun W."/>
        </authorList>
    </citation>
    <scope>NUCLEOTIDE SEQUENCE [LARGE SCALE GENOMIC DNA]</scope>
    <source>
        <strain evidence="1 2">V4-01</strain>
    </source>
</reference>
<proteinExistence type="predicted"/>
<dbReference type="InterPro" id="IPR029045">
    <property type="entry name" value="ClpP/crotonase-like_dom_sf"/>
</dbReference>
<gene>
    <name evidence="1" type="primary">dpgC</name>
    <name evidence="1" type="ORF">V2S66_26790</name>
</gene>
<evidence type="ECO:0000313" key="2">
    <source>
        <dbReference type="Proteomes" id="UP001344658"/>
    </source>
</evidence>
<protein>
    <submittedName>
        <fullName evidence="1">(3,5-dihydroxyphenyl)acetyl-CoA 1,2-dioxygenase DpgC</fullName>
        <ecNumber evidence="1">1.13.11.80</ecNumber>
    </submittedName>
</protein>
<dbReference type="RefSeq" id="WP_330799254.1">
    <property type="nucleotide sequence ID" value="NZ_JAZEWV010000031.1"/>
</dbReference>
<dbReference type="Pfam" id="PF00378">
    <property type="entry name" value="ECH_1"/>
    <property type="match status" value="1"/>
</dbReference>
<dbReference type="EC" id="1.13.11.80" evidence="1"/>
<comment type="caution">
    <text evidence="1">The sequence shown here is derived from an EMBL/GenBank/DDBJ whole genome shotgun (WGS) entry which is preliminary data.</text>
</comment>
<dbReference type="PANTHER" id="PTHR11941:SF54">
    <property type="entry name" value="ENOYL-COA HYDRATASE, MITOCHONDRIAL"/>
    <property type="match status" value="1"/>
</dbReference>
<evidence type="ECO:0000313" key="1">
    <source>
        <dbReference type="EMBL" id="MEE4545561.1"/>
    </source>
</evidence>
<dbReference type="SUPFAM" id="SSF52096">
    <property type="entry name" value="ClpP/crotonase"/>
    <property type="match status" value="1"/>
</dbReference>
<dbReference type="PANTHER" id="PTHR11941">
    <property type="entry name" value="ENOYL-COA HYDRATASE-RELATED"/>
    <property type="match status" value="1"/>
</dbReference>
<dbReference type="GO" id="GO:0016491">
    <property type="term" value="F:oxidoreductase activity"/>
    <property type="evidence" value="ECO:0007669"/>
    <property type="project" value="UniProtKB-KW"/>
</dbReference>
<dbReference type="Gene3D" id="1.20.58.1300">
    <property type="match status" value="1"/>
</dbReference>